<dbReference type="EMBL" id="LAZR01013226">
    <property type="protein sequence ID" value="KKM22950.1"/>
    <property type="molecule type" value="Genomic_DNA"/>
</dbReference>
<protein>
    <submittedName>
        <fullName evidence="1">Uncharacterized protein</fullName>
    </submittedName>
</protein>
<reference evidence="1" key="1">
    <citation type="journal article" date="2015" name="Nature">
        <title>Complex archaea that bridge the gap between prokaryotes and eukaryotes.</title>
        <authorList>
            <person name="Spang A."/>
            <person name="Saw J.H."/>
            <person name="Jorgensen S.L."/>
            <person name="Zaremba-Niedzwiedzka K."/>
            <person name="Martijn J."/>
            <person name="Lind A.E."/>
            <person name="van Eijk R."/>
            <person name="Schleper C."/>
            <person name="Guy L."/>
            <person name="Ettema T.J."/>
        </authorList>
    </citation>
    <scope>NUCLEOTIDE SEQUENCE</scope>
</reference>
<sequence>MAGNTRGKLKENFEGVHRNFDWCQKHINKSLEQVAIQLMQTDPEKYKKDDAEEAEAALLSYPLYSGIKALGEGIAALDELANSIYASL</sequence>
<organism evidence="1">
    <name type="scientific">marine sediment metagenome</name>
    <dbReference type="NCBI Taxonomy" id="412755"/>
    <lineage>
        <taxon>unclassified sequences</taxon>
        <taxon>metagenomes</taxon>
        <taxon>ecological metagenomes</taxon>
    </lineage>
</organism>
<comment type="caution">
    <text evidence="1">The sequence shown here is derived from an EMBL/GenBank/DDBJ whole genome shotgun (WGS) entry which is preliminary data.</text>
</comment>
<gene>
    <name evidence="1" type="ORF">LCGC14_1620170</name>
</gene>
<accession>A0A0F9L5N4</accession>
<dbReference type="AlphaFoldDB" id="A0A0F9L5N4"/>
<proteinExistence type="predicted"/>
<name>A0A0F9L5N4_9ZZZZ</name>
<evidence type="ECO:0000313" key="1">
    <source>
        <dbReference type="EMBL" id="KKM22950.1"/>
    </source>
</evidence>